<evidence type="ECO:0000259" key="5">
    <source>
        <dbReference type="PROSITE" id="PS50112"/>
    </source>
</evidence>
<dbReference type="InterPro" id="IPR005467">
    <property type="entry name" value="His_kinase_dom"/>
</dbReference>
<dbReference type="Gene3D" id="3.30.450.20">
    <property type="entry name" value="PAS domain"/>
    <property type="match status" value="1"/>
</dbReference>
<proteinExistence type="predicted"/>
<dbReference type="EC" id="2.7.13.3" evidence="2"/>
<dbReference type="InterPro" id="IPR036890">
    <property type="entry name" value="HATPase_C_sf"/>
</dbReference>
<dbReference type="KEGG" id="llp:GH975_06420"/>
<dbReference type="Gene3D" id="3.30.565.10">
    <property type="entry name" value="Histidine kinase-like ATPase, C-terminal domain"/>
    <property type="match status" value="1"/>
</dbReference>
<dbReference type="CDD" id="cd00082">
    <property type="entry name" value="HisKA"/>
    <property type="match status" value="1"/>
</dbReference>
<evidence type="ECO:0000313" key="7">
    <source>
        <dbReference type="Proteomes" id="UP000388235"/>
    </source>
</evidence>
<dbReference type="PROSITE" id="PS50109">
    <property type="entry name" value="HIS_KIN"/>
    <property type="match status" value="1"/>
</dbReference>
<dbReference type="AlphaFoldDB" id="A0A5Q2QEE1"/>
<dbReference type="SMART" id="SM00388">
    <property type="entry name" value="HisKA"/>
    <property type="match status" value="1"/>
</dbReference>
<feature type="domain" description="PAS" evidence="5">
    <location>
        <begin position="12"/>
        <end position="48"/>
    </location>
</feature>
<dbReference type="EMBL" id="CP045871">
    <property type="protein sequence ID" value="QGG80230.1"/>
    <property type="molecule type" value="Genomic_DNA"/>
</dbReference>
<dbReference type="InterPro" id="IPR003661">
    <property type="entry name" value="HisK_dim/P_dom"/>
</dbReference>
<organism evidence="6 7">
    <name type="scientific">Litorivicinus lipolyticus</name>
    <dbReference type="NCBI Taxonomy" id="418701"/>
    <lineage>
        <taxon>Bacteria</taxon>
        <taxon>Pseudomonadati</taxon>
        <taxon>Pseudomonadota</taxon>
        <taxon>Gammaproteobacteria</taxon>
        <taxon>Oceanospirillales</taxon>
        <taxon>Litorivicinaceae</taxon>
        <taxon>Litorivicinus</taxon>
    </lineage>
</organism>
<reference evidence="6 7" key="1">
    <citation type="submission" date="2019-11" db="EMBL/GenBank/DDBJ databases">
        <authorList>
            <person name="Khan S.A."/>
            <person name="Jeon C.O."/>
            <person name="Chun B.H."/>
        </authorList>
    </citation>
    <scope>NUCLEOTIDE SEQUENCE [LARGE SCALE GENOMIC DNA]</scope>
    <source>
        <strain evidence="6 7">IMCC 1097</strain>
    </source>
</reference>
<dbReference type="PANTHER" id="PTHR43065:SF29">
    <property type="entry name" value="SENSOR PROTEIN KINASE FLES"/>
    <property type="match status" value="1"/>
</dbReference>
<accession>A0A5Q2QEE1</accession>
<dbReference type="Gene3D" id="1.10.287.130">
    <property type="match status" value="1"/>
</dbReference>
<evidence type="ECO:0000256" key="2">
    <source>
        <dbReference type="ARBA" id="ARBA00012438"/>
    </source>
</evidence>
<keyword evidence="3" id="KW-0597">Phosphoprotein</keyword>
<name>A0A5Q2QEE1_9GAMM</name>
<evidence type="ECO:0000256" key="3">
    <source>
        <dbReference type="ARBA" id="ARBA00022553"/>
    </source>
</evidence>
<dbReference type="Pfam" id="PF02518">
    <property type="entry name" value="HATPase_c"/>
    <property type="match status" value="1"/>
</dbReference>
<dbReference type="Proteomes" id="UP000388235">
    <property type="component" value="Chromosome"/>
</dbReference>
<dbReference type="InterPro" id="IPR035965">
    <property type="entry name" value="PAS-like_dom_sf"/>
</dbReference>
<keyword evidence="7" id="KW-1185">Reference proteome</keyword>
<dbReference type="InterPro" id="IPR036097">
    <property type="entry name" value="HisK_dim/P_sf"/>
</dbReference>
<dbReference type="InterPro" id="IPR003594">
    <property type="entry name" value="HATPase_dom"/>
</dbReference>
<feature type="domain" description="Histidine kinase" evidence="4">
    <location>
        <begin position="127"/>
        <end position="335"/>
    </location>
</feature>
<dbReference type="PANTHER" id="PTHR43065">
    <property type="entry name" value="SENSOR HISTIDINE KINASE"/>
    <property type="match status" value="1"/>
</dbReference>
<evidence type="ECO:0000313" key="6">
    <source>
        <dbReference type="EMBL" id="QGG80230.1"/>
    </source>
</evidence>
<dbReference type="GO" id="GO:0000155">
    <property type="term" value="F:phosphorelay sensor kinase activity"/>
    <property type="evidence" value="ECO:0007669"/>
    <property type="project" value="InterPro"/>
</dbReference>
<dbReference type="InterPro" id="IPR000014">
    <property type="entry name" value="PAS"/>
</dbReference>
<protein>
    <recommendedName>
        <fullName evidence="2">histidine kinase</fullName>
        <ecNumber evidence="2">2.7.13.3</ecNumber>
    </recommendedName>
</protein>
<gene>
    <name evidence="6" type="ORF">GH975_06420</name>
</gene>
<dbReference type="SUPFAM" id="SSF55874">
    <property type="entry name" value="ATPase domain of HSP90 chaperone/DNA topoisomerase II/histidine kinase"/>
    <property type="match status" value="1"/>
</dbReference>
<dbReference type="SUPFAM" id="SSF55785">
    <property type="entry name" value="PYP-like sensor domain (PAS domain)"/>
    <property type="match status" value="1"/>
</dbReference>
<dbReference type="PROSITE" id="PS50112">
    <property type="entry name" value="PAS"/>
    <property type="match status" value="1"/>
</dbReference>
<dbReference type="PRINTS" id="PR00344">
    <property type="entry name" value="BCTRLSENSOR"/>
</dbReference>
<evidence type="ECO:0000256" key="1">
    <source>
        <dbReference type="ARBA" id="ARBA00000085"/>
    </source>
</evidence>
<dbReference type="Pfam" id="PF00512">
    <property type="entry name" value="HisKA"/>
    <property type="match status" value="1"/>
</dbReference>
<dbReference type="InterPro" id="IPR004358">
    <property type="entry name" value="Sig_transdc_His_kin-like_C"/>
</dbReference>
<comment type="catalytic activity">
    <reaction evidence="1">
        <text>ATP + protein L-histidine = ADP + protein N-phospho-L-histidine.</text>
        <dbReference type="EC" id="2.7.13.3"/>
    </reaction>
</comment>
<dbReference type="SMART" id="SM00387">
    <property type="entry name" value="HATPase_c"/>
    <property type="match status" value="1"/>
</dbReference>
<evidence type="ECO:0000259" key="4">
    <source>
        <dbReference type="PROSITE" id="PS50109"/>
    </source>
</evidence>
<dbReference type="SUPFAM" id="SSF47384">
    <property type="entry name" value="Homodimeric domain of signal transducing histidine kinase"/>
    <property type="match status" value="1"/>
</dbReference>
<sequence>MSNLAVLTPTQSNSRFDSLIHVLPDAVLVVGADGRVEQQNPAAFELLGTSLLGDLWSDAIGHLFAPKPDDGHEISLANGRQVSLKTVALPAGDGQLVVMTDMSQTRALQRARAHQDRLAQMGQMAASLAHQIRTPLSTAMLYAEQLNAPHLMADQRKRFAGRLSASLSGLSAQLDDMLSYSRGELKRDDRLSVSEFWRALRTSIGSQLPATARATYALDDSLRPIQIAKSALTGALLNLVRNSIQVADGRGRLLQLMLRGRIEGDTLVLTLTDNAGGLQGINARELMQPFKTARKGGTGLGLCVADGIIQAHQGSLHIREIGDGVRVDVRVPLEVG</sequence>
<dbReference type="RefSeq" id="WP_153713734.1">
    <property type="nucleotide sequence ID" value="NZ_CP045871.1"/>
</dbReference>
<dbReference type="Pfam" id="PF13188">
    <property type="entry name" value="PAS_8"/>
    <property type="match status" value="1"/>
</dbReference>
<dbReference type="OrthoDB" id="9776727at2"/>